<evidence type="ECO:0000313" key="1">
    <source>
        <dbReference type="EMBL" id="KAK9134694.1"/>
    </source>
</evidence>
<accession>A0AAP0P963</accession>
<comment type="caution">
    <text evidence="1">The sequence shown here is derived from an EMBL/GenBank/DDBJ whole genome shotgun (WGS) entry which is preliminary data.</text>
</comment>
<evidence type="ECO:0000313" key="2">
    <source>
        <dbReference type="Proteomes" id="UP001420932"/>
    </source>
</evidence>
<dbReference type="AlphaFoldDB" id="A0AAP0P963"/>
<dbReference type="EMBL" id="JBBNAF010000006">
    <property type="protein sequence ID" value="KAK9134694.1"/>
    <property type="molecule type" value="Genomic_DNA"/>
</dbReference>
<sequence length="75" mass="8242">MEDEDDGGFWRCSGVKKMVSRGSDGPLGVGLSYWEFGNWIRIKKSQIRAQRRASASFTGGTALATEMPGQLMKSI</sequence>
<keyword evidence="2" id="KW-1185">Reference proteome</keyword>
<dbReference type="Proteomes" id="UP001420932">
    <property type="component" value="Unassembled WGS sequence"/>
</dbReference>
<name>A0AAP0P963_9MAGN</name>
<gene>
    <name evidence="1" type="ORF">Syun_014024</name>
</gene>
<proteinExistence type="predicted"/>
<reference evidence="1 2" key="1">
    <citation type="submission" date="2024-01" db="EMBL/GenBank/DDBJ databases">
        <title>Genome assemblies of Stephania.</title>
        <authorList>
            <person name="Yang L."/>
        </authorList>
    </citation>
    <scope>NUCLEOTIDE SEQUENCE [LARGE SCALE GENOMIC DNA]</scope>
    <source>
        <strain evidence="1">YNDBR</strain>
        <tissue evidence="1">Leaf</tissue>
    </source>
</reference>
<organism evidence="1 2">
    <name type="scientific">Stephania yunnanensis</name>
    <dbReference type="NCBI Taxonomy" id="152371"/>
    <lineage>
        <taxon>Eukaryota</taxon>
        <taxon>Viridiplantae</taxon>
        <taxon>Streptophyta</taxon>
        <taxon>Embryophyta</taxon>
        <taxon>Tracheophyta</taxon>
        <taxon>Spermatophyta</taxon>
        <taxon>Magnoliopsida</taxon>
        <taxon>Ranunculales</taxon>
        <taxon>Menispermaceae</taxon>
        <taxon>Menispermoideae</taxon>
        <taxon>Cissampelideae</taxon>
        <taxon>Stephania</taxon>
    </lineage>
</organism>
<protein>
    <submittedName>
        <fullName evidence="1">Uncharacterized protein</fullName>
    </submittedName>
</protein>